<dbReference type="Proteomes" id="UP000317835">
    <property type="component" value="Plasmid pElP_1"/>
</dbReference>
<proteinExistence type="predicted"/>
<keyword evidence="1" id="KW-0614">Plasmid</keyword>
<dbReference type="RefSeq" id="WP_145279434.1">
    <property type="nucleotide sequence ID" value="NZ_CP036427.1"/>
</dbReference>
<geneLocation type="plasmid" evidence="2">
    <name>pelp_1</name>
</geneLocation>
<sequence length="170" mass="19280">MGYEPTTVSDTTRDSCIKDLLVKAGEHLDGLHAARVWMLYPLGCQGSSDQKDVYREVPMLGEVADAIGRRLLDGSQPGIKARTDAETLRAVGHVLIKDYFSERIREHDRVRSLWRSGDWESLHVEGLLPYESDYEELMTEFPVGHPDHITRVAYCPSETGCEDDKPFPFR</sequence>
<keyword evidence="2" id="KW-1185">Reference proteome</keyword>
<accession>A0A518HEG3</accession>
<name>A0A518HEG3_9BACT</name>
<reference evidence="1 2" key="1">
    <citation type="submission" date="2019-02" db="EMBL/GenBank/DDBJ databases">
        <title>Deep-cultivation of Planctomycetes and their phenomic and genomic characterization uncovers novel biology.</title>
        <authorList>
            <person name="Wiegand S."/>
            <person name="Jogler M."/>
            <person name="Boedeker C."/>
            <person name="Pinto D."/>
            <person name="Vollmers J."/>
            <person name="Rivas-Marin E."/>
            <person name="Kohn T."/>
            <person name="Peeters S.H."/>
            <person name="Heuer A."/>
            <person name="Rast P."/>
            <person name="Oberbeckmann S."/>
            <person name="Bunk B."/>
            <person name="Jeske O."/>
            <person name="Meyerdierks A."/>
            <person name="Storesund J.E."/>
            <person name="Kallscheuer N."/>
            <person name="Luecker S."/>
            <person name="Lage O.M."/>
            <person name="Pohl T."/>
            <person name="Merkel B.J."/>
            <person name="Hornburger P."/>
            <person name="Mueller R.-W."/>
            <person name="Bruemmer F."/>
            <person name="Labrenz M."/>
            <person name="Spormann A.M."/>
            <person name="Op den Camp H."/>
            <person name="Overmann J."/>
            <person name="Amann R."/>
            <person name="Jetten M.S.M."/>
            <person name="Mascher T."/>
            <person name="Medema M.H."/>
            <person name="Devos D.P."/>
            <person name="Kaster A.-K."/>
            <person name="Ovreas L."/>
            <person name="Rohde M."/>
            <person name="Galperin M.Y."/>
            <person name="Jogler C."/>
        </authorList>
    </citation>
    <scope>NUCLEOTIDE SEQUENCE [LARGE SCALE GENOMIC DNA]</scope>
    <source>
        <strain evidence="1 2">ElP</strain>
        <plasmid evidence="2">pelp_1</plasmid>
    </source>
</reference>
<evidence type="ECO:0000313" key="2">
    <source>
        <dbReference type="Proteomes" id="UP000317835"/>
    </source>
</evidence>
<dbReference type="EMBL" id="CP036427">
    <property type="protein sequence ID" value="QDV39224.1"/>
    <property type="molecule type" value="Genomic_DNA"/>
</dbReference>
<gene>
    <name evidence="1" type="ORF">ElP_71880</name>
</gene>
<organism evidence="1 2">
    <name type="scientific">Tautonia plasticadhaerens</name>
    <dbReference type="NCBI Taxonomy" id="2527974"/>
    <lineage>
        <taxon>Bacteria</taxon>
        <taxon>Pseudomonadati</taxon>
        <taxon>Planctomycetota</taxon>
        <taxon>Planctomycetia</taxon>
        <taxon>Isosphaerales</taxon>
        <taxon>Isosphaeraceae</taxon>
        <taxon>Tautonia</taxon>
    </lineage>
</organism>
<dbReference type="AlphaFoldDB" id="A0A518HEG3"/>
<dbReference type="KEGG" id="tpla:ElP_71880"/>
<protein>
    <submittedName>
        <fullName evidence="1">Uncharacterized protein</fullName>
    </submittedName>
</protein>
<evidence type="ECO:0000313" key="1">
    <source>
        <dbReference type="EMBL" id="QDV39224.1"/>
    </source>
</evidence>